<evidence type="ECO:0000313" key="1">
    <source>
        <dbReference type="EMBL" id="SFU25917.1"/>
    </source>
</evidence>
<name>A0A1I7EPV4_9BURK</name>
<organism evidence="1 2">
    <name type="scientific">Paraburkholderia aspalathi</name>
    <dbReference type="NCBI Taxonomy" id="1324617"/>
    <lineage>
        <taxon>Bacteria</taxon>
        <taxon>Pseudomonadati</taxon>
        <taxon>Pseudomonadota</taxon>
        <taxon>Betaproteobacteria</taxon>
        <taxon>Burkholderiales</taxon>
        <taxon>Burkholderiaceae</taxon>
        <taxon>Paraburkholderia</taxon>
    </lineage>
</organism>
<reference evidence="1 2" key="1">
    <citation type="submission" date="2016-10" db="EMBL/GenBank/DDBJ databases">
        <authorList>
            <person name="de Groot N.N."/>
        </authorList>
    </citation>
    <scope>NUCLEOTIDE SEQUENCE [LARGE SCALE GENOMIC DNA]</scope>
    <source>
        <strain evidence="1 2">LMG 27731</strain>
    </source>
</reference>
<dbReference type="EMBL" id="FPBH01000043">
    <property type="protein sequence ID" value="SFU25917.1"/>
    <property type="molecule type" value="Genomic_DNA"/>
</dbReference>
<proteinExistence type="predicted"/>
<dbReference type="AlphaFoldDB" id="A0A1I7EPV4"/>
<dbReference type="Proteomes" id="UP000198844">
    <property type="component" value="Unassembled WGS sequence"/>
</dbReference>
<protein>
    <submittedName>
        <fullName evidence="1">Uncharacterized protein</fullName>
    </submittedName>
</protein>
<sequence>MFVSYCKIDRMAPEYTNKVPQSREFFDAKQPPI</sequence>
<accession>A0A1I7EPV4</accession>
<evidence type="ECO:0000313" key="2">
    <source>
        <dbReference type="Proteomes" id="UP000198844"/>
    </source>
</evidence>
<gene>
    <name evidence="1" type="ORF">SAMN05192563_104352</name>
</gene>